<dbReference type="GO" id="GO:0006974">
    <property type="term" value="P:DNA damage response"/>
    <property type="evidence" value="ECO:0007669"/>
    <property type="project" value="TreeGrafter"/>
</dbReference>
<dbReference type="EMBL" id="VOPY01000002">
    <property type="protein sequence ID" value="TXC68973.1"/>
    <property type="molecule type" value="Genomic_DNA"/>
</dbReference>
<protein>
    <submittedName>
        <fullName evidence="2">DUF541 domain-containing protein</fullName>
    </submittedName>
</protein>
<comment type="caution">
    <text evidence="2">The sequence shown here is derived from an EMBL/GenBank/DDBJ whole genome shotgun (WGS) entry which is preliminary data.</text>
</comment>
<reference evidence="2 3" key="1">
    <citation type="submission" date="2019-08" db="EMBL/GenBank/DDBJ databases">
        <title>Sphingorhabdus soil sp. nov., isolated from arctic soil.</title>
        <authorList>
            <person name="Liu Y."/>
        </authorList>
    </citation>
    <scope>NUCLEOTIDE SEQUENCE [LARGE SCALE GENOMIC DNA]</scope>
    <source>
        <strain evidence="2 3">D-2Q-5-6</strain>
    </source>
</reference>
<name>A0A5C6U7H3_9SPHN</name>
<dbReference type="Gene3D" id="3.30.110.170">
    <property type="entry name" value="Protein of unknown function (DUF541), domain 1"/>
    <property type="match status" value="1"/>
</dbReference>
<dbReference type="AlphaFoldDB" id="A0A5C6U7H3"/>
<evidence type="ECO:0000313" key="2">
    <source>
        <dbReference type="EMBL" id="TXC68973.1"/>
    </source>
</evidence>
<keyword evidence="3" id="KW-1185">Reference proteome</keyword>
<organism evidence="2 3">
    <name type="scientific">Flavisphingopyxis soli</name>
    <dbReference type="NCBI Taxonomy" id="2601267"/>
    <lineage>
        <taxon>Bacteria</taxon>
        <taxon>Pseudomonadati</taxon>
        <taxon>Pseudomonadota</taxon>
        <taxon>Alphaproteobacteria</taxon>
        <taxon>Sphingomonadales</taxon>
        <taxon>Sphingopyxidaceae</taxon>
        <taxon>Flavisphingopyxis</taxon>
    </lineage>
</organism>
<proteinExistence type="predicted"/>
<gene>
    <name evidence="2" type="ORF">FSZ31_08480</name>
</gene>
<keyword evidence="1" id="KW-0732">Signal</keyword>
<dbReference type="InterPro" id="IPR007497">
    <property type="entry name" value="SIMPL/DUF541"/>
</dbReference>
<feature type="chain" id="PRO_5023103107" evidence="1">
    <location>
        <begin position="21"/>
        <end position="243"/>
    </location>
</feature>
<dbReference type="OrthoDB" id="9813144at2"/>
<dbReference type="RefSeq" id="WP_147122927.1">
    <property type="nucleotide sequence ID" value="NZ_VOPY01000002.1"/>
</dbReference>
<feature type="signal peptide" evidence="1">
    <location>
        <begin position="1"/>
        <end position="20"/>
    </location>
</feature>
<dbReference type="PANTHER" id="PTHR34387">
    <property type="entry name" value="SLR1258 PROTEIN"/>
    <property type="match status" value="1"/>
</dbReference>
<sequence>MRVALALAALSLTAVPTALIAQVQPVMQIEGDSPLLTLSITESIDAKPDTATIGAGVQTIAPTATEALRLNSVKMDALIKAVKARGVADKDIQTTGIGLSPQYDYEGRQNGQSPRFVGYQVSNEVRVKTHDIAKLGTMLDALVAAGGTNINGPNFSIDADAAIKTEARTRALRKAREQAQFYAAQTGYSSARLVSITESQGYGGGPMPQAMELRVMDASAKAPVEPGQVSTAVNLTVQYRLVK</sequence>
<dbReference type="Proteomes" id="UP000321129">
    <property type="component" value="Unassembled WGS sequence"/>
</dbReference>
<dbReference type="Gene3D" id="3.30.70.2970">
    <property type="entry name" value="Protein of unknown function (DUF541), domain 2"/>
    <property type="match status" value="1"/>
</dbReference>
<evidence type="ECO:0000313" key="3">
    <source>
        <dbReference type="Proteomes" id="UP000321129"/>
    </source>
</evidence>
<dbReference type="Pfam" id="PF04402">
    <property type="entry name" value="SIMPL"/>
    <property type="match status" value="1"/>
</dbReference>
<evidence type="ECO:0000256" key="1">
    <source>
        <dbReference type="SAM" id="SignalP"/>
    </source>
</evidence>
<accession>A0A5C6U7H3</accession>
<dbReference type="InterPro" id="IPR052022">
    <property type="entry name" value="26kDa_periplasmic_antigen"/>
</dbReference>
<dbReference type="PANTHER" id="PTHR34387:SF1">
    <property type="entry name" value="PERIPLASMIC IMMUNOGENIC PROTEIN"/>
    <property type="match status" value="1"/>
</dbReference>